<evidence type="ECO:0000313" key="2">
    <source>
        <dbReference type="Proteomes" id="UP001307889"/>
    </source>
</evidence>
<evidence type="ECO:0000313" key="1">
    <source>
        <dbReference type="EMBL" id="BES88584.1"/>
    </source>
</evidence>
<accession>A0ABN7A8F4</accession>
<protein>
    <submittedName>
        <fullName evidence="1">Uncharacterized protein</fullName>
    </submittedName>
</protein>
<proteinExistence type="predicted"/>
<dbReference type="Gene3D" id="3.80.10.10">
    <property type="entry name" value="Ribonuclease Inhibitor"/>
    <property type="match status" value="2"/>
</dbReference>
<keyword evidence="2" id="KW-1185">Reference proteome</keyword>
<organism evidence="1 2">
    <name type="scientific">Nesidiocoris tenuis</name>
    <dbReference type="NCBI Taxonomy" id="355587"/>
    <lineage>
        <taxon>Eukaryota</taxon>
        <taxon>Metazoa</taxon>
        <taxon>Ecdysozoa</taxon>
        <taxon>Arthropoda</taxon>
        <taxon>Hexapoda</taxon>
        <taxon>Insecta</taxon>
        <taxon>Pterygota</taxon>
        <taxon>Neoptera</taxon>
        <taxon>Paraneoptera</taxon>
        <taxon>Hemiptera</taxon>
        <taxon>Heteroptera</taxon>
        <taxon>Panheteroptera</taxon>
        <taxon>Cimicomorpha</taxon>
        <taxon>Miridae</taxon>
        <taxon>Dicyphina</taxon>
        <taxon>Nesidiocoris</taxon>
    </lineage>
</organism>
<reference evidence="1 2" key="1">
    <citation type="submission" date="2023-09" db="EMBL/GenBank/DDBJ databases">
        <title>Nesidiocoris tenuis whole genome shotgun sequence.</title>
        <authorList>
            <person name="Shibata T."/>
            <person name="Shimoda M."/>
            <person name="Kobayashi T."/>
            <person name="Uehara T."/>
        </authorList>
    </citation>
    <scope>NUCLEOTIDE SEQUENCE [LARGE SCALE GENOMIC DNA]</scope>
    <source>
        <strain evidence="1 2">Japan</strain>
    </source>
</reference>
<sequence length="509" mass="57931">MNLDTLENMCVNAINKYVWSVVGALEAQDSKMNRKTRDVLQSVKSYLANNLHPVLIDLLLNRLPGPNFFRCGFRVDIKEQMFLEVFCHENMIRFNPKFFLQYPPAGFYERKISMMSNIVELNLRLVATDEILKVVGESCSKLEVINIISRMGAPCNKMNALRLECMLSDSGLKYLHSCTRLRRIIMRKVTGSRCGGKRVTDAGIRQLLEALPRLQYIKYNNMGYVVSQFDFNTRFPDERLHLDLLHLHDNRSSVDHIKKIAALCPKLKTLCLDVHSSGSAQDNGEPGQCLKRLSEVGLNLEALSLDGFPCDEHFLRYFQLKGSNLRHLILHFSKDVPAESLLLSIGESCPNLVSLDLFGRNNSSSGASIKLSSYRGKYFHKLESLRVLGSQLDFETILNVCVRGANNLELIRIVNNVSDKPSRSALSQLMECPCFPRLRWFVCHGFLLDVDHLLKFLRTAVSLEKVSITAHSGTSFYLDYLEDIKVTQNLRYVITPDEPRHEGCFCVNI</sequence>
<dbReference type="Proteomes" id="UP001307889">
    <property type="component" value="Chromosome 1"/>
</dbReference>
<name>A0ABN7A8F4_9HEMI</name>
<gene>
    <name evidence="1" type="ORF">NTJ_01390</name>
</gene>
<dbReference type="EMBL" id="AP028909">
    <property type="protein sequence ID" value="BES88584.1"/>
    <property type="molecule type" value="Genomic_DNA"/>
</dbReference>
<dbReference type="SUPFAM" id="SSF52047">
    <property type="entry name" value="RNI-like"/>
    <property type="match status" value="1"/>
</dbReference>
<dbReference type="InterPro" id="IPR032675">
    <property type="entry name" value="LRR_dom_sf"/>
</dbReference>